<dbReference type="InterPro" id="IPR052099">
    <property type="entry name" value="Regulatory_TF_Diverse"/>
</dbReference>
<evidence type="ECO:0000259" key="2">
    <source>
        <dbReference type="PROSITE" id="PS50888"/>
    </source>
</evidence>
<reference evidence="3 4" key="1">
    <citation type="submission" date="2016-01" db="EMBL/GenBank/DDBJ databases">
        <title>Genome sequence of the yeast Holleya sinecauda.</title>
        <authorList>
            <person name="Dietrich F.S."/>
        </authorList>
    </citation>
    <scope>NUCLEOTIDE SEQUENCE [LARGE SCALE GENOMIC DNA]</scope>
    <source>
        <strain evidence="3 4">ATCC 58844</strain>
    </source>
</reference>
<name>A0A120K1Z0_9SACH</name>
<dbReference type="SMART" id="SM00353">
    <property type="entry name" value="HLH"/>
    <property type="match status" value="1"/>
</dbReference>
<evidence type="ECO:0000313" key="4">
    <source>
        <dbReference type="Proteomes" id="UP000243052"/>
    </source>
</evidence>
<dbReference type="Pfam" id="PF09427">
    <property type="entry name" value="DUF2014"/>
    <property type="match status" value="1"/>
</dbReference>
<accession>A0A120K1Z0</accession>
<dbReference type="PANTHER" id="PTHR47336:SF2">
    <property type="entry name" value="TRANSCRIPTION FACTOR HMS1-RELATED"/>
    <property type="match status" value="1"/>
</dbReference>
<proteinExistence type="predicted"/>
<evidence type="ECO:0000256" key="1">
    <source>
        <dbReference type="SAM" id="MobiDB-lite"/>
    </source>
</evidence>
<dbReference type="SUPFAM" id="SSF47459">
    <property type="entry name" value="HLH, helix-loop-helix DNA-binding domain"/>
    <property type="match status" value="1"/>
</dbReference>
<dbReference type="PROSITE" id="PS50888">
    <property type="entry name" value="BHLH"/>
    <property type="match status" value="1"/>
</dbReference>
<sequence length="782" mass="86686">MSTTMPANSGLCEAEFFLASLNSEESDNDTYEFFNSPSSKEVNTSFVWSDPRKPLEMTPESLQTQNGCAMGTGNGFSRKEFTSSVDTSDSELRTNVPTPLMRMPKMEISKSETNHGLGGILDSNMVSGMFTHGETRPLSAVGAAIDSTTAASSSTTVTASSNDNGTGKVMKPKPKRMSHNVIEKKYRTNINDKILQLREIVPALRVAAKIEEGSTVTEEDCIQLDGLEPARKLNKASILIKTIEYIKHLEGKCSVLVMDNMQLKQSQGIATPESLRQPSHNIPFAQAVPLNSNHSTIVNSETSSETSPSNMVHAYPQSHGGQDFTSKLLLGGIALTMGATCFGENDDFGNARGLFAMPVFHYSPATNGFSFSSSQGSAVNFKSSFLSLIRLTLLMLTVFRIVTSFLSKNENETKTKDVGSNFGSSVKYFDTLSFGTPSRLWETLKKCLIVNRLKYPENSIERIESEIAKCFALKIFAQSRYYCAFFLNYYISSTWQSLVKKVEVTNSIANKKGHYYDIKWGLITNVMNSPIEQTLENQELLYDLQNSGNREYSLKEFVSTVNDSITASNTHSIITVLMERLAEDTDADLDTIIGRIYDEEIKNNSSLRFGRENFIVLNALFDQSQSSIANLVKLLKVYDDISLENINKDQLFVLFSAVIRHELSGGRLSQLSQCIRKFPFPHLNLNECSLMGATGMYIALRYLVQHEDKLQDKELTLLGDLASNLRVWLGSGPGGVFDLEIRGKLINYCMDIALRSDEKVSGSEATLIPQETDSDDSNFSLT</sequence>
<dbReference type="GO" id="GO:0046983">
    <property type="term" value="F:protein dimerization activity"/>
    <property type="evidence" value="ECO:0007669"/>
    <property type="project" value="InterPro"/>
</dbReference>
<dbReference type="RefSeq" id="XP_017986857.1">
    <property type="nucleotide sequence ID" value="XM_018131255.1"/>
</dbReference>
<dbReference type="AlphaFoldDB" id="A0A120K1Z0"/>
<dbReference type="GeneID" id="28723080"/>
<dbReference type="EMBL" id="CP014243">
    <property type="protein sequence ID" value="AMD19861.1"/>
    <property type="molecule type" value="Genomic_DNA"/>
</dbReference>
<dbReference type="InterPro" id="IPR011598">
    <property type="entry name" value="bHLH_dom"/>
</dbReference>
<feature type="domain" description="BHLH" evidence="2">
    <location>
        <begin position="174"/>
        <end position="249"/>
    </location>
</feature>
<gene>
    <name evidence="3" type="ORF">AW171_hschr31716</name>
</gene>
<dbReference type="OrthoDB" id="2133190at2759"/>
<keyword evidence="4" id="KW-1185">Reference proteome</keyword>
<dbReference type="Pfam" id="PF00010">
    <property type="entry name" value="HLH"/>
    <property type="match status" value="1"/>
</dbReference>
<dbReference type="Gene3D" id="4.10.280.10">
    <property type="entry name" value="Helix-loop-helix DNA-binding domain"/>
    <property type="match status" value="1"/>
</dbReference>
<dbReference type="InterPro" id="IPR019006">
    <property type="entry name" value="Sre1_C"/>
</dbReference>
<dbReference type="Proteomes" id="UP000243052">
    <property type="component" value="Chromosome iii"/>
</dbReference>
<organism evidence="3 4">
    <name type="scientific">Eremothecium sinecaudum</name>
    <dbReference type="NCBI Taxonomy" id="45286"/>
    <lineage>
        <taxon>Eukaryota</taxon>
        <taxon>Fungi</taxon>
        <taxon>Dikarya</taxon>
        <taxon>Ascomycota</taxon>
        <taxon>Saccharomycotina</taxon>
        <taxon>Saccharomycetes</taxon>
        <taxon>Saccharomycetales</taxon>
        <taxon>Saccharomycetaceae</taxon>
        <taxon>Eremothecium</taxon>
    </lineage>
</organism>
<dbReference type="STRING" id="45286.A0A120K1Z0"/>
<feature type="region of interest" description="Disordered" evidence="1">
    <location>
        <begin position="154"/>
        <end position="176"/>
    </location>
</feature>
<protein>
    <submittedName>
        <fullName evidence="3">HCL290Cp</fullName>
    </submittedName>
</protein>
<evidence type="ECO:0000313" key="3">
    <source>
        <dbReference type="EMBL" id="AMD19861.1"/>
    </source>
</evidence>
<dbReference type="InterPro" id="IPR036638">
    <property type="entry name" value="HLH_DNA-bd_sf"/>
</dbReference>
<dbReference type="PANTHER" id="PTHR47336">
    <property type="entry name" value="TRANSCRIPTION FACTOR HMS1-RELATED"/>
    <property type="match status" value="1"/>
</dbReference>